<reference evidence="2" key="1">
    <citation type="submission" date="2018-12" db="EMBL/GenBank/DDBJ databases">
        <title>Tengunoibacter tsumagoiensis gen. nov., sp. nov., Dictyobacter kobayashii sp. nov., D. alpinus sp. nov., and D. joshuensis sp. nov. and description of Dictyobacteraceae fam. nov. within the order Ktedonobacterales isolated from Tengu-no-mugimeshi.</title>
        <authorList>
            <person name="Wang C.M."/>
            <person name="Zheng Y."/>
            <person name="Sakai Y."/>
            <person name="Toyoda A."/>
            <person name="Minakuchi Y."/>
            <person name="Abe K."/>
            <person name="Yokota A."/>
            <person name="Yabe S."/>
        </authorList>
    </citation>
    <scope>NUCLEOTIDE SEQUENCE [LARGE SCALE GENOMIC DNA]</scope>
    <source>
        <strain evidence="2">Uno3</strain>
    </source>
</reference>
<evidence type="ECO:0000313" key="1">
    <source>
        <dbReference type="EMBL" id="GCE11521.1"/>
    </source>
</evidence>
<keyword evidence="2" id="KW-1185">Reference proteome</keyword>
<dbReference type="EMBL" id="BIFR01000001">
    <property type="protein sequence ID" value="GCE11521.1"/>
    <property type="molecule type" value="Genomic_DNA"/>
</dbReference>
<gene>
    <name evidence="1" type="ORF">KTT_13800</name>
</gene>
<dbReference type="Proteomes" id="UP000287352">
    <property type="component" value="Unassembled WGS sequence"/>
</dbReference>
<evidence type="ECO:0000313" key="2">
    <source>
        <dbReference type="Proteomes" id="UP000287352"/>
    </source>
</evidence>
<sequence>MAIYTMRIPVKRVAQAPAKLMVSLRFILTKKVASTSLETELTPAVTSNHHPQVAMSGSVGRVPAKMRLKLIHPQTSRKGYYNAESLLA</sequence>
<comment type="caution">
    <text evidence="1">The sequence shown here is derived from an EMBL/GenBank/DDBJ whole genome shotgun (WGS) entry which is preliminary data.</text>
</comment>
<protein>
    <submittedName>
        <fullName evidence="1">Uncharacterized protein</fullName>
    </submittedName>
</protein>
<organism evidence="1 2">
    <name type="scientific">Tengunoibacter tsumagoiensis</name>
    <dbReference type="NCBI Taxonomy" id="2014871"/>
    <lineage>
        <taxon>Bacteria</taxon>
        <taxon>Bacillati</taxon>
        <taxon>Chloroflexota</taxon>
        <taxon>Ktedonobacteria</taxon>
        <taxon>Ktedonobacterales</taxon>
        <taxon>Dictyobacteraceae</taxon>
        <taxon>Tengunoibacter</taxon>
    </lineage>
</organism>
<dbReference type="AlphaFoldDB" id="A0A401ZXF0"/>
<accession>A0A401ZXF0</accession>
<name>A0A401ZXF0_9CHLR</name>
<dbReference type="RefSeq" id="WP_126579225.1">
    <property type="nucleotide sequence ID" value="NZ_BIFR01000001.1"/>
</dbReference>
<proteinExistence type="predicted"/>